<accession>A0A8H5WHF1</accession>
<dbReference type="OrthoDB" id="426882at2759"/>
<dbReference type="AlphaFoldDB" id="A0A8H5WHF1"/>
<protein>
    <submittedName>
        <fullName evidence="2">Uncharacterized protein</fullName>
    </submittedName>
</protein>
<feature type="region of interest" description="Disordered" evidence="1">
    <location>
        <begin position="99"/>
        <end position="144"/>
    </location>
</feature>
<dbReference type="EMBL" id="JAAGWQ010000200">
    <property type="protein sequence ID" value="KAF5660106.1"/>
    <property type="molecule type" value="Genomic_DNA"/>
</dbReference>
<sequence>MDRLARWLHERLQALVRSAFAVDHAQEKEQELPTPRTISINTRLMWDILLYNLAAYRGTAGACQTGSLFDASSLFPEDNIDEGEDIVEMDDFHSPTVEVTLSNGQALPPRSGRRMNRGEQDSQGSKTHESAPSSSRSNADGQTMEQVPLTPWPVSLDMAYDPFFQFQDPGSSFFGTWEVGNL</sequence>
<dbReference type="Proteomes" id="UP000567885">
    <property type="component" value="Unassembled WGS sequence"/>
</dbReference>
<comment type="caution">
    <text evidence="2">The sequence shown here is derived from an EMBL/GenBank/DDBJ whole genome shotgun (WGS) entry which is preliminary data.</text>
</comment>
<evidence type="ECO:0000313" key="3">
    <source>
        <dbReference type="Proteomes" id="UP000567885"/>
    </source>
</evidence>
<keyword evidence="3" id="KW-1185">Reference proteome</keyword>
<feature type="compositionally biased region" description="Polar residues" evidence="1">
    <location>
        <begin position="121"/>
        <end position="144"/>
    </location>
</feature>
<proteinExistence type="predicted"/>
<gene>
    <name evidence="2" type="ORF">FHETE_9077</name>
</gene>
<evidence type="ECO:0000256" key="1">
    <source>
        <dbReference type="SAM" id="MobiDB-lite"/>
    </source>
</evidence>
<reference evidence="2 3" key="1">
    <citation type="submission" date="2020-05" db="EMBL/GenBank/DDBJ databases">
        <title>Identification and distribution of gene clusters putatively required for synthesis of sphingolipid metabolism inhibitors in phylogenetically diverse species of the filamentous fungus Fusarium.</title>
        <authorList>
            <person name="Kim H.-S."/>
            <person name="Busman M."/>
            <person name="Brown D.W."/>
            <person name="Divon H."/>
            <person name="Uhlig S."/>
            <person name="Proctor R.H."/>
        </authorList>
    </citation>
    <scope>NUCLEOTIDE SEQUENCE [LARGE SCALE GENOMIC DNA]</scope>
    <source>
        <strain evidence="2 3">NRRL 20693</strain>
    </source>
</reference>
<organism evidence="2 3">
    <name type="scientific">Fusarium heterosporum</name>
    <dbReference type="NCBI Taxonomy" id="42747"/>
    <lineage>
        <taxon>Eukaryota</taxon>
        <taxon>Fungi</taxon>
        <taxon>Dikarya</taxon>
        <taxon>Ascomycota</taxon>
        <taxon>Pezizomycotina</taxon>
        <taxon>Sordariomycetes</taxon>
        <taxon>Hypocreomycetidae</taxon>
        <taxon>Hypocreales</taxon>
        <taxon>Nectriaceae</taxon>
        <taxon>Fusarium</taxon>
        <taxon>Fusarium heterosporum species complex</taxon>
    </lineage>
</organism>
<evidence type="ECO:0000313" key="2">
    <source>
        <dbReference type="EMBL" id="KAF5660106.1"/>
    </source>
</evidence>
<name>A0A8H5WHF1_FUSHE</name>